<dbReference type="AlphaFoldDB" id="A0A4E0RLK0"/>
<evidence type="ECO:0000256" key="1">
    <source>
        <dbReference type="ARBA" id="ARBA00022837"/>
    </source>
</evidence>
<dbReference type="Gene3D" id="3.30.740.10">
    <property type="entry name" value="Protein Inhibitor Of Neuronal Nitric Oxide Synthase"/>
    <property type="match status" value="1"/>
</dbReference>
<dbReference type="Pfam" id="PF13499">
    <property type="entry name" value="EF-hand_7"/>
    <property type="match status" value="1"/>
</dbReference>
<evidence type="ECO:0000313" key="3">
    <source>
        <dbReference type="EMBL" id="THD28323.1"/>
    </source>
</evidence>
<comment type="caution">
    <text evidence="3">The sequence shown here is derived from an EMBL/GenBank/DDBJ whole genome shotgun (WGS) entry which is preliminary data.</text>
</comment>
<dbReference type="GO" id="GO:0030286">
    <property type="term" value="C:dynein complex"/>
    <property type="evidence" value="ECO:0007669"/>
    <property type="project" value="InterPro"/>
</dbReference>
<organism evidence="3 4">
    <name type="scientific">Fasciola hepatica</name>
    <name type="common">Liver fluke</name>
    <dbReference type="NCBI Taxonomy" id="6192"/>
    <lineage>
        <taxon>Eukaryota</taxon>
        <taxon>Metazoa</taxon>
        <taxon>Spiralia</taxon>
        <taxon>Lophotrochozoa</taxon>
        <taxon>Platyhelminthes</taxon>
        <taxon>Trematoda</taxon>
        <taxon>Digenea</taxon>
        <taxon>Plagiorchiida</taxon>
        <taxon>Echinostomata</taxon>
        <taxon>Echinostomatoidea</taxon>
        <taxon>Fasciolidae</taxon>
        <taxon>Fasciola</taxon>
    </lineage>
</organism>
<dbReference type="InterPro" id="IPR002048">
    <property type="entry name" value="EF_hand_dom"/>
</dbReference>
<feature type="domain" description="EF-hand" evidence="2">
    <location>
        <begin position="62"/>
        <end position="97"/>
    </location>
</feature>
<dbReference type="Proteomes" id="UP000230066">
    <property type="component" value="Unassembled WGS sequence"/>
</dbReference>
<name>A0A4E0RLK0_FASHE</name>
<evidence type="ECO:0000313" key="4">
    <source>
        <dbReference type="Proteomes" id="UP000230066"/>
    </source>
</evidence>
<sequence length="236" mass="27509">MLANQLLVAWLSCDLEARSATWLEISCVVLFKQVFPRSSILSGTSDCRAYPSLITHPTWPKYVMDAFIEAYFAVDVDHSGTITTDELQQYMIKNDMDLEFIKRWQQLFDPENSGEITLEKFCDVLGLELESVREKYETSNQQAIKPVEFEEISADIDEKLKPVIASYAAEGTEIHGENDRELVKWIKLRMDKEHGRLWHCMIIRGQYFSYYSYQPGYSFCFKIGNRIFIVFKTPYC</sequence>
<dbReference type="InterPro" id="IPR018247">
    <property type="entry name" value="EF_Hand_1_Ca_BS"/>
</dbReference>
<accession>A0A4E0RLK0</accession>
<keyword evidence="1" id="KW-0106">Calcium</keyword>
<dbReference type="InterPro" id="IPR037177">
    <property type="entry name" value="DLC_sf"/>
</dbReference>
<dbReference type="SUPFAM" id="SSF47473">
    <property type="entry name" value="EF-hand"/>
    <property type="match status" value="1"/>
</dbReference>
<dbReference type="InterPro" id="IPR001372">
    <property type="entry name" value="Dynein_light_chain_typ-1/2"/>
</dbReference>
<protein>
    <submittedName>
        <fullName evidence="3">Antigen Sm21.7</fullName>
    </submittedName>
</protein>
<evidence type="ECO:0000259" key="2">
    <source>
        <dbReference type="PROSITE" id="PS50222"/>
    </source>
</evidence>
<dbReference type="PROSITE" id="PS50222">
    <property type="entry name" value="EF_HAND_2"/>
    <property type="match status" value="1"/>
</dbReference>
<dbReference type="Pfam" id="PF01221">
    <property type="entry name" value="Dynein_light"/>
    <property type="match status" value="1"/>
</dbReference>
<dbReference type="GO" id="GO:0005509">
    <property type="term" value="F:calcium ion binding"/>
    <property type="evidence" value="ECO:0007669"/>
    <property type="project" value="InterPro"/>
</dbReference>
<proteinExistence type="predicted"/>
<gene>
    <name evidence="3" type="ORF">D915_000803</name>
</gene>
<dbReference type="PROSITE" id="PS00018">
    <property type="entry name" value="EF_HAND_1"/>
    <property type="match status" value="1"/>
</dbReference>
<dbReference type="InterPro" id="IPR011992">
    <property type="entry name" value="EF-hand-dom_pair"/>
</dbReference>
<reference evidence="3" key="1">
    <citation type="submission" date="2019-03" db="EMBL/GenBank/DDBJ databases">
        <title>Improved annotation for the trematode Fasciola hepatica.</title>
        <authorList>
            <person name="Choi Y.-J."/>
            <person name="Martin J."/>
            <person name="Mitreva M."/>
        </authorList>
    </citation>
    <scope>NUCLEOTIDE SEQUENCE [LARGE SCALE GENOMIC DNA]</scope>
</reference>
<dbReference type="SMART" id="SM01375">
    <property type="entry name" value="Dynein_light"/>
    <property type="match status" value="1"/>
</dbReference>
<dbReference type="Gene3D" id="1.10.238.10">
    <property type="entry name" value="EF-hand"/>
    <property type="match status" value="1"/>
</dbReference>
<dbReference type="GO" id="GO:0007017">
    <property type="term" value="P:microtubule-based process"/>
    <property type="evidence" value="ECO:0007669"/>
    <property type="project" value="InterPro"/>
</dbReference>
<dbReference type="SUPFAM" id="SSF54648">
    <property type="entry name" value="DLC"/>
    <property type="match status" value="1"/>
</dbReference>
<keyword evidence="4" id="KW-1185">Reference proteome</keyword>
<dbReference type="EMBL" id="JXXN02000181">
    <property type="protein sequence ID" value="THD28323.1"/>
    <property type="molecule type" value="Genomic_DNA"/>
</dbReference>
<dbReference type="CDD" id="cd21454">
    <property type="entry name" value="DLC-like_TAL"/>
    <property type="match status" value="1"/>
</dbReference>